<dbReference type="Pfam" id="PF14267">
    <property type="entry name" value="DUF4357"/>
    <property type="match status" value="1"/>
</dbReference>
<dbReference type="AlphaFoldDB" id="A0A4R6UFP1"/>
<evidence type="ECO:0000313" key="4">
    <source>
        <dbReference type="Proteomes" id="UP000295375"/>
    </source>
</evidence>
<accession>A0A4R6UFP1</accession>
<gene>
    <name evidence="3" type="ORF">EV696_11936</name>
</gene>
<protein>
    <submittedName>
        <fullName evidence="3">Uncharacterized protein DUF4357</fullName>
    </submittedName>
</protein>
<feature type="region of interest" description="Disordered" evidence="1">
    <location>
        <begin position="165"/>
        <end position="186"/>
    </location>
</feature>
<dbReference type="OrthoDB" id="2656488at2"/>
<evidence type="ECO:0000313" key="3">
    <source>
        <dbReference type="EMBL" id="TDQ45568.1"/>
    </source>
</evidence>
<evidence type="ECO:0000259" key="2">
    <source>
        <dbReference type="Pfam" id="PF14267"/>
    </source>
</evidence>
<proteinExistence type="predicted"/>
<sequence length="322" mass="35486">MGKQIRIYLADGTSTGVRHAEITNWSGQAIACPRTRFGELKDWAEIKRAGVYFLFGVNEESGEEAVYIGESDLVLDRLTSHLSGKDFWNELVAFTSKDDNLTKGHVKYLESKLIQLALAAGRHLVTNTTSPQLPTLPRADRDAMDDYLGSMRSLLGVLGHKVLEPYTRPTHNSKSETKNDANTLEPRRNEVSELSITPQAPELFFFSTSEIKASAQKTDEGIVVLKGSEATLKIQSSLSPGYRSLKEKLVASGLLVQHGSKLVLTKDYLFSSPSQAAAVLAGYAINGRDCWRLADGRTYGQYEQTISEGLRAQMLKELDALS</sequence>
<feature type="compositionally biased region" description="Basic and acidic residues" evidence="1">
    <location>
        <begin position="173"/>
        <end position="186"/>
    </location>
</feature>
<dbReference type="RefSeq" id="WP_133592630.1">
    <property type="nucleotide sequence ID" value="NZ_CP037953.1"/>
</dbReference>
<dbReference type="InterPro" id="IPR025579">
    <property type="entry name" value="DUF4357"/>
</dbReference>
<reference evidence="3 4" key="1">
    <citation type="submission" date="2019-03" db="EMBL/GenBank/DDBJ databases">
        <title>Genomic Encyclopedia of Type Strains, Phase IV (KMG-IV): sequencing the most valuable type-strain genomes for metagenomic binning, comparative biology and taxonomic classification.</title>
        <authorList>
            <person name="Goeker M."/>
        </authorList>
    </citation>
    <scope>NUCLEOTIDE SEQUENCE [LARGE SCALE GENOMIC DNA]</scope>
    <source>
        <strain evidence="3 4">DSM 103792</strain>
    </source>
</reference>
<evidence type="ECO:0000256" key="1">
    <source>
        <dbReference type="SAM" id="MobiDB-lite"/>
    </source>
</evidence>
<dbReference type="Proteomes" id="UP000295375">
    <property type="component" value="Unassembled WGS sequence"/>
</dbReference>
<name>A0A4R6UFP1_9GAMM</name>
<dbReference type="EMBL" id="SNYM01000019">
    <property type="protein sequence ID" value="TDQ45568.1"/>
    <property type="molecule type" value="Genomic_DNA"/>
</dbReference>
<feature type="domain" description="DUF4357" evidence="2">
    <location>
        <begin position="246"/>
        <end position="298"/>
    </location>
</feature>
<comment type="caution">
    <text evidence="3">The sequence shown here is derived from an EMBL/GenBank/DDBJ whole genome shotgun (WGS) entry which is preliminary data.</text>
</comment>
<keyword evidence="4" id="KW-1185">Reference proteome</keyword>
<dbReference type="CDD" id="cd10447">
    <property type="entry name" value="GIY-YIG_unchar_2"/>
    <property type="match status" value="1"/>
</dbReference>
<organism evidence="3 4">
    <name type="scientific">Permianibacter aggregans</name>
    <dbReference type="NCBI Taxonomy" id="1510150"/>
    <lineage>
        <taxon>Bacteria</taxon>
        <taxon>Pseudomonadati</taxon>
        <taxon>Pseudomonadota</taxon>
        <taxon>Gammaproteobacteria</taxon>
        <taxon>Pseudomonadales</taxon>
        <taxon>Pseudomonadaceae</taxon>
        <taxon>Permianibacter</taxon>
    </lineage>
</organism>